<sequence>MQDWLWMTAAELGRGIGAGEIDPEALTEAYLAAIAAHEHGASTYARLTETRARAEAAAAAARARTGQRLSLLDGVPVSWKDLFDTAGVATESGSALLEGRVPVRDAEVLRTAGAAGLVCLGKTHMSEFAFSGLGLNPITATPPCVNGEGAVPGGSSSGAATSVAYGLAAGAIGSDTGGSVRIPAAWNDLVGLKTTHGRISTDGVVPLVPSFDSVGPLARTVEDAALLLAALEGRKPVDLRGASLAGRRFAVLETVAMDGLREAPRAAFLSAIDRLRAAGARVEALAVPEVAEAMALSGILYTPEAYGTWGEVIEAAPEKMFAPILERFRGGAEARASALIVAGNVLKRCKAAYFAATAGYDAVLMPTAANLPPDHERLLSDAEYYVTENLLTLRNTRIGNLMGGCGMSLPTGVPSCGMQMLAPPMTEARLLRLAAAAERALG</sequence>
<dbReference type="InterPro" id="IPR000120">
    <property type="entry name" value="Amidase"/>
</dbReference>
<comment type="caution">
    <text evidence="2">The sequence shown here is derived from an EMBL/GenBank/DDBJ whole genome shotgun (WGS) entry which is preliminary data.</text>
</comment>
<dbReference type="PROSITE" id="PS00571">
    <property type="entry name" value="AMIDASES"/>
    <property type="match status" value="1"/>
</dbReference>
<dbReference type="AlphaFoldDB" id="A0A975WAW0"/>
<dbReference type="GO" id="GO:0003824">
    <property type="term" value="F:catalytic activity"/>
    <property type="evidence" value="ECO:0007669"/>
    <property type="project" value="InterPro"/>
</dbReference>
<dbReference type="InterPro" id="IPR023631">
    <property type="entry name" value="Amidase_dom"/>
</dbReference>
<gene>
    <name evidence="2" type="ORF">SAMN04487940_108138</name>
</gene>
<reference evidence="2 3" key="1">
    <citation type="submission" date="2016-10" db="EMBL/GenBank/DDBJ databases">
        <authorList>
            <person name="Varghese N."/>
            <person name="Submissions S."/>
        </authorList>
    </citation>
    <scope>NUCLEOTIDE SEQUENCE [LARGE SCALE GENOMIC DNA]</scope>
    <source>
        <strain evidence="2 3">FF3</strain>
    </source>
</reference>
<proteinExistence type="predicted"/>
<dbReference type="Gene3D" id="3.90.1300.10">
    <property type="entry name" value="Amidase signature (AS) domain"/>
    <property type="match status" value="1"/>
</dbReference>
<evidence type="ECO:0000313" key="3">
    <source>
        <dbReference type="Proteomes" id="UP000182932"/>
    </source>
</evidence>
<evidence type="ECO:0000313" key="2">
    <source>
        <dbReference type="EMBL" id="SEJ65299.1"/>
    </source>
</evidence>
<dbReference type="RefSeq" id="WP_074836972.1">
    <property type="nucleotide sequence ID" value="NZ_CBDCHJ010000006.1"/>
</dbReference>
<dbReference type="GeneID" id="80818807"/>
<dbReference type="Pfam" id="PF01425">
    <property type="entry name" value="Amidase"/>
    <property type="match status" value="1"/>
</dbReference>
<dbReference type="InterPro" id="IPR020556">
    <property type="entry name" value="Amidase_CS"/>
</dbReference>
<evidence type="ECO:0000259" key="1">
    <source>
        <dbReference type="Pfam" id="PF01425"/>
    </source>
</evidence>
<feature type="domain" description="Amidase" evidence="1">
    <location>
        <begin position="26"/>
        <end position="431"/>
    </location>
</feature>
<dbReference type="PANTHER" id="PTHR11895">
    <property type="entry name" value="TRANSAMIDASE"/>
    <property type="match status" value="1"/>
</dbReference>
<dbReference type="InterPro" id="IPR036928">
    <property type="entry name" value="AS_sf"/>
</dbReference>
<accession>A0A975WAW0</accession>
<organism evidence="2 3">
    <name type="scientific">Marinovum algicola</name>
    <dbReference type="NCBI Taxonomy" id="42444"/>
    <lineage>
        <taxon>Bacteria</taxon>
        <taxon>Pseudomonadati</taxon>
        <taxon>Pseudomonadota</taxon>
        <taxon>Alphaproteobacteria</taxon>
        <taxon>Rhodobacterales</taxon>
        <taxon>Roseobacteraceae</taxon>
        <taxon>Marinovum</taxon>
    </lineage>
</organism>
<protein>
    <submittedName>
        <fullName evidence="2">Aspartyl-tRNA(Asn)/glutamyl-tRNA(Gln) amidotransferase subunit A</fullName>
    </submittedName>
</protein>
<name>A0A975WAW0_9RHOB</name>
<keyword evidence="3" id="KW-1185">Reference proteome</keyword>
<dbReference type="EMBL" id="FNYY01000008">
    <property type="protein sequence ID" value="SEJ65299.1"/>
    <property type="molecule type" value="Genomic_DNA"/>
</dbReference>
<dbReference type="PANTHER" id="PTHR11895:SF176">
    <property type="entry name" value="AMIDASE AMID-RELATED"/>
    <property type="match status" value="1"/>
</dbReference>
<dbReference type="SUPFAM" id="SSF75304">
    <property type="entry name" value="Amidase signature (AS) enzymes"/>
    <property type="match status" value="1"/>
</dbReference>
<dbReference type="Proteomes" id="UP000182932">
    <property type="component" value="Unassembled WGS sequence"/>
</dbReference>